<evidence type="ECO:0000313" key="3">
    <source>
        <dbReference type="Proteomes" id="UP000515889"/>
    </source>
</evidence>
<feature type="compositionally biased region" description="Low complexity" evidence="1">
    <location>
        <begin position="38"/>
        <end position="62"/>
    </location>
</feature>
<keyword evidence="3" id="KW-1185">Reference proteome</keyword>
<evidence type="ECO:0000313" key="2">
    <source>
        <dbReference type="EMBL" id="QNJ57438.1"/>
    </source>
</evidence>
<accession>A0A7G8LJL6</accession>
<reference evidence="2 3" key="1">
    <citation type="submission" date="2020-07" db="EMBL/GenBank/DDBJ databases">
        <authorList>
            <person name="Tyler E."/>
            <person name="Herman J."/>
            <person name="Anderson S."/>
            <person name="Huang C."/>
            <person name="Mingo D."/>
            <person name="O'Donnell J."/>
            <person name="Temple L."/>
        </authorList>
    </citation>
    <scope>NUCLEOTIDE SEQUENCE [LARGE SCALE GENOMIC DNA]</scope>
</reference>
<dbReference type="Proteomes" id="UP000515889">
    <property type="component" value="Segment"/>
</dbReference>
<protein>
    <submittedName>
        <fullName evidence="2">Membrane protein</fullName>
    </submittedName>
</protein>
<dbReference type="EMBL" id="MT711889">
    <property type="protein sequence ID" value="QNJ57438.1"/>
    <property type="molecule type" value="Genomic_DNA"/>
</dbReference>
<evidence type="ECO:0000256" key="1">
    <source>
        <dbReference type="SAM" id="MobiDB-lite"/>
    </source>
</evidence>
<proteinExistence type="predicted"/>
<sequence length="136" mass="14259">MIHIITRKTAQITAVLGLSMAVLAATMPAAEARGYSGGSRSSSFSSSSRSFSKPSSVSTFRSNPKPSPRIVKNTTVNRTTVVHQNVNAAPSASSGIMSSFIGSFAGSSLAHWWFSDNEEDKAKEAQPVAGQQPAAQ</sequence>
<feature type="region of interest" description="Disordered" evidence="1">
    <location>
        <begin position="33"/>
        <end position="78"/>
    </location>
</feature>
<name>A0A7G8LJL6_9CAUD</name>
<organism evidence="2 3">
    <name type="scientific">Pseudomonas phage Waldo5</name>
    <dbReference type="NCBI Taxonomy" id="2762290"/>
    <lineage>
        <taxon>Viruses</taxon>
        <taxon>Duplodnaviria</taxon>
        <taxon>Heunggongvirae</taxon>
        <taxon>Uroviricota</taxon>
        <taxon>Caudoviricetes</taxon>
        <taxon>Autographivirales</taxon>
        <taxon>Autotranscriptaviridae</taxon>
        <taxon>Studiervirinae</taxon>
        <taxon>Waldovirus</taxon>
        <taxon>Waldovirus waldo5</taxon>
    </lineage>
</organism>